<dbReference type="EMBL" id="DXHP01000012">
    <property type="protein sequence ID" value="HIW05799.1"/>
    <property type="molecule type" value="Genomic_DNA"/>
</dbReference>
<reference evidence="2" key="2">
    <citation type="submission" date="2021-04" db="EMBL/GenBank/DDBJ databases">
        <authorList>
            <person name="Gilroy R."/>
        </authorList>
    </citation>
    <scope>NUCLEOTIDE SEQUENCE</scope>
    <source>
        <strain evidence="2">CHK160-9182</strain>
    </source>
</reference>
<dbReference type="Proteomes" id="UP000823934">
    <property type="component" value="Unassembled WGS sequence"/>
</dbReference>
<evidence type="ECO:0000256" key="1">
    <source>
        <dbReference type="SAM" id="MobiDB-lite"/>
    </source>
</evidence>
<proteinExistence type="predicted"/>
<dbReference type="AlphaFoldDB" id="A0A9D1Q453"/>
<evidence type="ECO:0000313" key="3">
    <source>
        <dbReference type="Proteomes" id="UP000823934"/>
    </source>
</evidence>
<protein>
    <submittedName>
        <fullName evidence="2">Uncharacterized protein</fullName>
    </submittedName>
</protein>
<reference evidence="2" key="1">
    <citation type="journal article" date="2021" name="PeerJ">
        <title>Extensive microbial diversity within the chicken gut microbiome revealed by metagenomics and culture.</title>
        <authorList>
            <person name="Gilroy R."/>
            <person name="Ravi A."/>
            <person name="Getino M."/>
            <person name="Pursley I."/>
            <person name="Horton D.L."/>
            <person name="Alikhan N.F."/>
            <person name="Baker D."/>
            <person name="Gharbi K."/>
            <person name="Hall N."/>
            <person name="Watson M."/>
            <person name="Adriaenssens E.M."/>
            <person name="Foster-Nyarko E."/>
            <person name="Jarju S."/>
            <person name="Secka A."/>
            <person name="Antonio M."/>
            <person name="Oren A."/>
            <person name="Chaudhuri R.R."/>
            <person name="La Ragione R."/>
            <person name="Hildebrand F."/>
            <person name="Pallen M.J."/>
        </authorList>
    </citation>
    <scope>NUCLEOTIDE SEQUENCE</scope>
    <source>
        <strain evidence="2">CHK160-9182</strain>
    </source>
</reference>
<organism evidence="2 3">
    <name type="scientific">Candidatus Ignatzschineria merdigallinarum</name>
    <dbReference type="NCBI Taxonomy" id="2838621"/>
    <lineage>
        <taxon>Bacteria</taxon>
        <taxon>Pseudomonadati</taxon>
        <taxon>Pseudomonadota</taxon>
        <taxon>Gammaproteobacteria</taxon>
        <taxon>Cardiobacteriales</taxon>
        <taxon>Ignatzschineriaceae</taxon>
        <taxon>Ignatzschineria</taxon>
    </lineage>
</organism>
<feature type="region of interest" description="Disordered" evidence="1">
    <location>
        <begin position="68"/>
        <end position="96"/>
    </location>
</feature>
<name>A0A9D1Q453_9GAMM</name>
<gene>
    <name evidence="2" type="ORF">H9889_00505</name>
</gene>
<comment type="caution">
    <text evidence="2">The sequence shown here is derived from an EMBL/GenBank/DDBJ whole genome shotgun (WGS) entry which is preliminary data.</text>
</comment>
<accession>A0A9D1Q453</accession>
<feature type="non-terminal residue" evidence="2">
    <location>
        <position position="1"/>
    </location>
</feature>
<evidence type="ECO:0000313" key="2">
    <source>
        <dbReference type="EMBL" id="HIW05799.1"/>
    </source>
</evidence>
<sequence>DLPFENFRAIAASLSQTFGRAYGIALDRLFKAIYEYLVDVRNLTMDEVRIVMREDFLRTGIKGWPKYLGERPDDRLFGSQGDSNEALPQRQRQHRA</sequence>